<accession>A0AAE9IV59</accession>
<keyword evidence="4 9" id="KW-0547">Nucleotide-binding</keyword>
<dbReference type="GO" id="GO:0005524">
    <property type="term" value="F:ATP binding"/>
    <property type="evidence" value="ECO:0007669"/>
    <property type="project" value="UniProtKB-UniRule"/>
</dbReference>
<dbReference type="InterPro" id="IPR011009">
    <property type="entry name" value="Kinase-like_dom_sf"/>
</dbReference>
<evidence type="ECO:0000256" key="2">
    <source>
        <dbReference type="ARBA" id="ARBA00022527"/>
    </source>
</evidence>
<dbReference type="AlphaFoldDB" id="A0AAE9IV59"/>
<comment type="similarity">
    <text evidence="10">Belongs to the protein kinase superfamily. Ser/Thr protein kinase family. MAP kinase subfamily.</text>
</comment>
<gene>
    <name evidence="14" type="ORF">L3Y34_018690</name>
</gene>
<dbReference type="PROSITE" id="PS00108">
    <property type="entry name" value="PROTEIN_KINASE_ST"/>
    <property type="match status" value="1"/>
</dbReference>
<reference evidence="14 15" key="1">
    <citation type="submission" date="2022-05" db="EMBL/GenBank/DDBJ databases">
        <title>Chromosome-level reference genomes for two strains of Caenorhabditis briggsae: an improved platform for comparative genomics.</title>
        <authorList>
            <person name="Stevens L."/>
            <person name="Andersen E.C."/>
        </authorList>
    </citation>
    <scope>NUCLEOTIDE SEQUENCE [LARGE SCALE GENOMIC DNA]</scope>
    <source>
        <strain evidence="14">QX1410_ONT</strain>
        <tissue evidence="14">Whole-organism</tissue>
    </source>
</reference>
<dbReference type="SMART" id="SM00220">
    <property type="entry name" value="S_TKc"/>
    <property type="match status" value="1"/>
</dbReference>
<evidence type="ECO:0000256" key="7">
    <source>
        <dbReference type="ARBA" id="ARBA00047592"/>
    </source>
</evidence>
<dbReference type="InterPro" id="IPR017441">
    <property type="entry name" value="Protein_kinase_ATP_BS"/>
</dbReference>
<dbReference type="GO" id="GO:0005737">
    <property type="term" value="C:cytoplasm"/>
    <property type="evidence" value="ECO:0007669"/>
    <property type="project" value="UniProtKB-ARBA"/>
</dbReference>
<dbReference type="InterPro" id="IPR003527">
    <property type="entry name" value="MAP_kinase_CS"/>
</dbReference>
<evidence type="ECO:0000256" key="12">
    <source>
        <dbReference type="SAM" id="SignalP"/>
    </source>
</evidence>
<dbReference type="FunFam" id="3.30.200.20:FF:000553">
    <property type="entry name" value="Mitogen-activated protein kinase"/>
    <property type="match status" value="1"/>
</dbReference>
<evidence type="ECO:0000259" key="13">
    <source>
        <dbReference type="PROSITE" id="PS50011"/>
    </source>
</evidence>
<feature type="domain" description="Protein kinase" evidence="13">
    <location>
        <begin position="212"/>
        <end position="507"/>
    </location>
</feature>
<sequence length="762" mass="84755">MFKIVVFSSVLLALGAYYGQVQAAVLPVSSTEVALVTSSPSSSSSETSIDTLGSSRVKRQGGCGCCGCGCGCCGCGGGGGGCGCCCCRPRCCCCCRRCCTCCRTCCCTRCCTCCRPCCCGCGCGCCGCGGGGRKRRSLQNLRIDEANRALGIKRRPAKGGDKAEKGENGDKRNQRSIVVIPSSFLKYKKMAAAAAESHARLDGRFWLEGTPYLAEENVGAGAYGVVCKAMDTRIKKQVAIKKIPRAFTAHTLAKRSLREVRILRELLHENIIAVLDMFTAEGSHGKDIYLVMDLMETDLHQILHSRQTLMEQHFQYFFYQLLRGLKYLHSAGIIHRDLKPSNLLLNGDCLLRIADFGMARACASASTVRDDASVGGHMTQYVSTRWYRAPEILFSMVEYDTKVDLWSAGCIFAEMLLRRQLFPGKDSVSQIKMIVYYLGNPEEEVINKISSQLVRDSIEACGRKTPLPFSAIFPKASPEARDMVSYLLQISPWRRYSADQILQHPFMAQYHNEQYEPLCPPRVQVDVDAIEKYAGTEVVAGLDEEARIFEVRRGTNYDTRKEPPPYLDEHSNQIFEPDKEGKMGPREDPTDYLGVMRQFEKTREAKSEENGDEYDSEETLTSLSSAETIDTVLEVEIHRKDSEENSSTDSGMEPSTSCSMVQEIFKNGINWPIDVSSTSSAPPMLSGGISAPKKVRNLIDKQNIERIREGYSEKRRFIPKIRDKRASSDSSSKLDDKERIVRLRKSRQELRKISKDDCDRAA</sequence>
<dbReference type="Gene3D" id="1.10.510.10">
    <property type="entry name" value="Transferase(Phosphotransferase) domain 1"/>
    <property type="match status" value="1"/>
</dbReference>
<feature type="compositionally biased region" description="Basic and acidic residues" evidence="11">
    <location>
        <begin position="598"/>
        <end position="609"/>
    </location>
</feature>
<dbReference type="SUPFAM" id="SSF56112">
    <property type="entry name" value="Protein kinase-like (PK-like)"/>
    <property type="match status" value="1"/>
</dbReference>
<feature type="region of interest" description="Disordered" evidence="11">
    <location>
        <begin position="637"/>
        <end position="656"/>
    </location>
</feature>
<keyword evidence="2 10" id="KW-0723">Serine/threonine-protein kinase</keyword>
<dbReference type="PROSITE" id="PS50011">
    <property type="entry name" value="PROTEIN_KINASE_DOM"/>
    <property type="match status" value="1"/>
</dbReference>
<comment type="activity regulation">
    <text evidence="10">Activated by threonine and tyrosine phosphorylation.</text>
</comment>
<evidence type="ECO:0000256" key="6">
    <source>
        <dbReference type="ARBA" id="ARBA00022840"/>
    </source>
</evidence>
<comment type="catalytic activity">
    <reaction evidence="7 10">
        <text>L-threonyl-[protein] + ATP = O-phospho-L-threonyl-[protein] + ADP + H(+)</text>
        <dbReference type="Rhea" id="RHEA:46608"/>
        <dbReference type="Rhea" id="RHEA-COMP:11060"/>
        <dbReference type="Rhea" id="RHEA-COMP:11605"/>
        <dbReference type="ChEBI" id="CHEBI:15378"/>
        <dbReference type="ChEBI" id="CHEBI:30013"/>
        <dbReference type="ChEBI" id="CHEBI:30616"/>
        <dbReference type="ChEBI" id="CHEBI:61977"/>
        <dbReference type="ChEBI" id="CHEBI:456216"/>
        <dbReference type="EC" id="2.7.11.24"/>
    </reaction>
</comment>
<dbReference type="Pfam" id="PF00069">
    <property type="entry name" value="Pkinase"/>
    <property type="match status" value="1"/>
</dbReference>
<evidence type="ECO:0000256" key="8">
    <source>
        <dbReference type="ARBA" id="ARBA00048312"/>
    </source>
</evidence>
<dbReference type="InterPro" id="IPR050117">
    <property type="entry name" value="MAPK"/>
</dbReference>
<evidence type="ECO:0000256" key="11">
    <source>
        <dbReference type="SAM" id="MobiDB-lite"/>
    </source>
</evidence>
<proteinExistence type="inferred from homology"/>
<feature type="binding site" evidence="9">
    <location>
        <position position="242"/>
    </location>
    <ligand>
        <name>ATP</name>
        <dbReference type="ChEBI" id="CHEBI:30616"/>
    </ligand>
</feature>
<organism evidence="14 15">
    <name type="scientific">Caenorhabditis briggsae</name>
    <dbReference type="NCBI Taxonomy" id="6238"/>
    <lineage>
        <taxon>Eukaryota</taxon>
        <taxon>Metazoa</taxon>
        <taxon>Ecdysozoa</taxon>
        <taxon>Nematoda</taxon>
        <taxon>Chromadorea</taxon>
        <taxon>Rhabditida</taxon>
        <taxon>Rhabditina</taxon>
        <taxon>Rhabditomorpha</taxon>
        <taxon>Rhabditoidea</taxon>
        <taxon>Rhabditidae</taxon>
        <taxon>Peloderinae</taxon>
        <taxon>Caenorhabditis</taxon>
    </lineage>
</organism>
<dbReference type="InterPro" id="IPR000719">
    <property type="entry name" value="Prot_kinase_dom"/>
</dbReference>
<protein>
    <recommendedName>
        <fullName evidence="1 10">Mitogen-activated protein kinase</fullName>
        <ecNumber evidence="1 10">2.7.11.24</ecNumber>
    </recommendedName>
</protein>
<keyword evidence="6 9" id="KW-0067">ATP-binding</keyword>
<feature type="region of interest" description="Disordered" evidence="11">
    <location>
        <begin position="556"/>
        <end position="627"/>
    </location>
</feature>
<dbReference type="EMBL" id="CP090892">
    <property type="protein sequence ID" value="ULU07077.1"/>
    <property type="molecule type" value="Genomic_DNA"/>
</dbReference>
<dbReference type="PANTHER" id="PTHR24055">
    <property type="entry name" value="MITOGEN-ACTIVATED PROTEIN KINASE"/>
    <property type="match status" value="1"/>
</dbReference>
<feature type="compositionally biased region" description="Polar residues" evidence="11">
    <location>
        <begin position="645"/>
        <end position="656"/>
    </location>
</feature>
<dbReference type="Proteomes" id="UP000827892">
    <property type="component" value="Chromosome II"/>
</dbReference>
<evidence type="ECO:0000313" key="14">
    <source>
        <dbReference type="EMBL" id="ULU07077.1"/>
    </source>
</evidence>
<feature type="compositionally biased region" description="Basic and acidic residues" evidence="11">
    <location>
        <begin position="556"/>
        <end position="589"/>
    </location>
</feature>
<comment type="catalytic activity">
    <reaction evidence="8">
        <text>L-seryl-[protein] + ATP = O-phospho-L-seryl-[protein] + ADP + H(+)</text>
        <dbReference type="Rhea" id="RHEA:17989"/>
        <dbReference type="Rhea" id="RHEA-COMP:9863"/>
        <dbReference type="Rhea" id="RHEA-COMP:11604"/>
        <dbReference type="ChEBI" id="CHEBI:15378"/>
        <dbReference type="ChEBI" id="CHEBI:29999"/>
        <dbReference type="ChEBI" id="CHEBI:30616"/>
        <dbReference type="ChEBI" id="CHEBI:83421"/>
        <dbReference type="ChEBI" id="CHEBI:456216"/>
        <dbReference type="EC" id="2.7.11.24"/>
    </reaction>
</comment>
<comment type="cofactor">
    <cofactor evidence="10">
        <name>Mg(2+)</name>
        <dbReference type="ChEBI" id="CHEBI:18420"/>
    </cofactor>
</comment>
<name>A0AAE9IV59_CAEBR</name>
<evidence type="ECO:0000313" key="15">
    <source>
        <dbReference type="Proteomes" id="UP000827892"/>
    </source>
</evidence>
<evidence type="ECO:0000256" key="9">
    <source>
        <dbReference type="PROSITE-ProRule" id="PRU10141"/>
    </source>
</evidence>
<evidence type="ECO:0000256" key="5">
    <source>
        <dbReference type="ARBA" id="ARBA00022777"/>
    </source>
</evidence>
<dbReference type="GO" id="GO:0004707">
    <property type="term" value="F:MAP kinase activity"/>
    <property type="evidence" value="ECO:0007669"/>
    <property type="project" value="UniProtKB-EC"/>
</dbReference>
<keyword evidence="12" id="KW-0732">Signal</keyword>
<feature type="signal peptide" evidence="12">
    <location>
        <begin position="1"/>
        <end position="23"/>
    </location>
</feature>
<dbReference type="CDD" id="cd07834">
    <property type="entry name" value="STKc_MAPK"/>
    <property type="match status" value="1"/>
</dbReference>
<dbReference type="PROSITE" id="PS00107">
    <property type="entry name" value="PROTEIN_KINASE_ATP"/>
    <property type="match status" value="1"/>
</dbReference>
<dbReference type="FunFam" id="1.10.510.10:FF:000049">
    <property type="entry name" value="Mitogen-activated protein kinase"/>
    <property type="match status" value="1"/>
</dbReference>
<evidence type="ECO:0000256" key="10">
    <source>
        <dbReference type="RuleBase" id="RU361165"/>
    </source>
</evidence>
<evidence type="ECO:0000256" key="4">
    <source>
        <dbReference type="ARBA" id="ARBA00022741"/>
    </source>
</evidence>
<dbReference type="EC" id="2.7.11.24" evidence="1 10"/>
<dbReference type="InterPro" id="IPR008271">
    <property type="entry name" value="Ser/Thr_kinase_AS"/>
</dbReference>
<evidence type="ECO:0000256" key="1">
    <source>
        <dbReference type="ARBA" id="ARBA00012411"/>
    </source>
</evidence>
<dbReference type="PROSITE" id="PS01351">
    <property type="entry name" value="MAPK"/>
    <property type="match status" value="1"/>
</dbReference>
<keyword evidence="5 10" id="KW-0418">Kinase</keyword>
<dbReference type="Gene3D" id="3.30.200.20">
    <property type="entry name" value="Phosphorylase Kinase, domain 1"/>
    <property type="match status" value="1"/>
</dbReference>
<feature type="chain" id="PRO_5042103202" description="Mitogen-activated protein kinase" evidence="12">
    <location>
        <begin position="24"/>
        <end position="762"/>
    </location>
</feature>
<keyword evidence="10" id="KW-0460">Magnesium</keyword>
<evidence type="ECO:0000256" key="3">
    <source>
        <dbReference type="ARBA" id="ARBA00022679"/>
    </source>
</evidence>
<keyword evidence="3 10" id="KW-0808">Transferase</keyword>